<feature type="transmembrane region" description="Helical" evidence="9">
    <location>
        <begin position="603"/>
        <end position="626"/>
    </location>
</feature>
<keyword evidence="3" id="KW-1003">Cell membrane</keyword>
<keyword evidence="4 9" id="KW-0812">Transmembrane</keyword>
<name>A0ABD2Q4M9_9PLAT</name>
<feature type="compositionally biased region" description="Pro residues" evidence="10">
    <location>
        <begin position="755"/>
        <end position="764"/>
    </location>
</feature>
<evidence type="ECO:0000256" key="4">
    <source>
        <dbReference type="ARBA" id="ARBA00022692"/>
    </source>
</evidence>
<evidence type="ECO:0000313" key="12">
    <source>
        <dbReference type="Proteomes" id="UP001626550"/>
    </source>
</evidence>
<dbReference type="InterPro" id="IPR000990">
    <property type="entry name" value="Innexin"/>
</dbReference>
<evidence type="ECO:0000256" key="10">
    <source>
        <dbReference type="SAM" id="MobiDB-lite"/>
    </source>
</evidence>
<evidence type="ECO:0000256" key="7">
    <source>
        <dbReference type="ARBA" id="ARBA00023136"/>
    </source>
</evidence>
<dbReference type="PROSITE" id="PS51013">
    <property type="entry name" value="PANNEXIN"/>
    <property type="match status" value="2"/>
</dbReference>
<gene>
    <name evidence="11" type="primary">INX2_3</name>
    <name evidence="9" type="synonym">inx</name>
    <name evidence="11" type="ORF">Ciccas_006827</name>
</gene>
<dbReference type="GO" id="GO:0034220">
    <property type="term" value="P:monoatomic ion transmembrane transport"/>
    <property type="evidence" value="ECO:0007669"/>
    <property type="project" value="UniProtKB-KW"/>
</dbReference>
<protein>
    <recommendedName>
        <fullName evidence="9">Innexin</fullName>
    </recommendedName>
</protein>
<comment type="caution">
    <text evidence="9">Lacks conserved residue(s) required for the propagation of feature annotation.</text>
</comment>
<feature type="transmembrane region" description="Helical" evidence="9">
    <location>
        <begin position="513"/>
        <end position="533"/>
    </location>
</feature>
<dbReference type="PANTHER" id="PTHR11893:SF36">
    <property type="entry name" value="INNEXIN-5"/>
    <property type="match status" value="1"/>
</dbReference>
<keyword evidence="6 9" id="KW-0406">Ion transport</keyword>
<feature type="transmembrane region" description="Helical" evidence="9">
    <location>
        <begin position="331"/>
        <end position="351"/>
    </location>
</feature>
<evidence type="ECO:0000256" key="6">
    <source>
        <dbReference type="ARBA" id="ARBA00023065"/>
    </source>
</evidence>
<comment type="function">
    <text evidence="9">Structural component of the gap junctions.</text>
</comment>
<feature type="transmembrane region" description="Helical" evidence="9">
    <location>
        <begin position="250"/>
        <end position="273"/>
    </location>
</feature>
<keyword evidence="5 9" id="KW-1133">Transmembrane helix</keyword>
<sequence length="805" mass="93302">MVGIEFLEQVSKLQVASYVGVEDFADKFNFLITVLVIMLCTTTVTVKQYMMKPISCYMATDIGGRNLLDYVENYCWVQGTIPIAYSSRIPDNEKSWQDLESKKLLYYQWVPFVLGLQCILFYLPRLIWQMICYNRSGTDVQHLVTSASQAVHSNEDQRNKLVKHLAKTLEQMLFQQHRKNWLLKQQARKKEADFSQQVRHFQHFGHHHHQSARESESLCQKLQNCLIHKLMKLKTSFSIGSHRGILLSSLYFFVKLLYLSNSIGQLFLMRYFLGMGIWEVLNSTLLGHDWESTLLFPRVAFCVVPIRALGSVANFATAQCVLPVNMLNEKIFIFLWLWISLVTALNIWGIVQHLIRTLCVKQDKELLRKWLRISELYDDKNKEHPYIFEEFSSEFLRTDGLMIARILKNNAGDLLATEVIGDLWLRYVERFKDPDIDTKINRRVSFSKSVEKQLSVEPSAPQSEDIDPLKKPEKEEFTREICRSERRIDRARHKCFKYFGILTIHKRLGNRLWGTYLAIKALYLSNAIGQLFLMRDFLGLKTGANATFFGATIARNILLGQDWETTLVFPRVGFCIARIQHLSGPNYVAAQCVLPVNMLNERIYVFLWFWIFLAALITGFSIPLWFIRMTYMKTRTCYIKKFLKLGEEYQKDDRLMVQKFCRQFLRHDGVFLLRMIALNAGELITSEIVSQLWRIFKHTYASRKLIYDEDDPVETTLGAKNSGKVHLLNGPQKNISESELQALKSIPKDQAITPSAPPEHPAPPSYQQGPDGDQSRLAFRGNRLSSTTVSDINEDCKNIKNNNKV</sequence>
<evidence type="ECO:0000256" key="3">
    <source>
        <dbReference type="ARBA" id="ARBA00022475"/>
    </source>
</evidence>
<evidence type="ECO:0000256" key="1">
    <source>
        <dbReference type="ARBA" id="ARBA00004651"/>
    </source>
</evidence>
<accession>A0ABD2Q4M9</accession>
<comment type="caution">
    <text evidence="11">The sequence shown here is derived from an EMBL/GenBank/DDBJ whole genome shotgun (WGS) entry which is preliminary data.</text>
</comment>
<dbReference type="Proteomes" id="UP001626550">
    <property type="component" value="Unassembled WGS sequence"/>
</dbReference>
<dbReference type="GO" id="GO:0005886">
    <property type="term" value="C:plasma membrane"/>
    <property type="evidence" value="ECO:0007669"/>
    <property type="project" value="UniProtKB-SubCell"/>
</dbReference>
<keyword evidence="8 9" id="KW-0407">Ion channel</keyword>
<comment type="similarity">
    <text evidence="9">Belongs to the pannexin family.</text>
</comment>
<reference evidence="11 12" key="1">
    <citation type="submission" date="2024-11" db="EMBL/GenBank/DDBJ databases">
        <title>Adaptive evolution of stress response genes in parasites aligns with host niche diversity.</title>
        <authorList>
            <person name="Hahn C."/>
            <person name="Resl P."/>
        </authorList>
    </citation>
    <scope>NUCLEOTIDE SEQUENCE [LARGE SCALE GENOMIC DNA]</scope>
    <source>
        <strain evidence="11">EGGRZ-B1_66</strain>
        <tissue evidence="11">Body</tissue>
    </source>
</reference>
<feature type="transmembrane region" description="Helical" evidence="9">
    <location>
        <begin position="28"/>
        <end position="46"/>
    </location>
</feature>
<dbReference type="EMBL" id="JBJKFK010000963">
    <property type="protein sequence ID" value="KAL3314554.1"/>
    <property type="molecule type" value="Genomic_DNA"/>
</dbReference>
<comment type="subcellular location">
    <subcellularLocation>
        <location evidence="1 9">Cell membrane</location>
        <topology evidence="1 9">Multi-pass membrane protein</topology>
    </subcellularLocation>
</comment>
<dbReference type="Pfam" id="PF00876">
    <property type="entry name" value="Innexin"/>
    <property type="match status" value="2"/>
</dbReference>
<evidence type="ECO:0000256" key="2">
    <source>
        <dbReference type="ARBA" id="ARBA00022448"/>
    </source>
</evidence>
<keyword evidence="7 9" id="KW-0472">Membrane</keyword>
<evidence type="ECO:0000256" key="9">
    <source>
        <dbReference type="RuleBase" id="RU010713"/>
    </source>
</evidence>
<dbReference type="PANTHER" id="PTHR11893">
    <property type="entry name" value="INNEXIN"/>
    <property type="match status" value="1"/>
</dbReference>
<proteinExistence type="inferred from homology"/>
<organism evidence="11 12">
    <name type="scientific">Cichlidogyrus casuarinus</name>
    <dbReference type="NCBI Taxonomy" id="1844966"/>
    <lineage>
        <taxon>Eukaryota</taxon>
        <taxon>Metazoa</taxon>
        <taxon>Spiralia</taxon>
        <taxon>Lophotrochozoa</taxon>
        <taxon>Platyhelminthes</taxon>
        <taxon>Monogenea</taxon>
        <taxon>Monopisthocotylea</taxon>
        <taxon>Dactylogyridea</taxon>
        <taxon>Ancyrocephalidae</taxon>
        <taxon>Cichlidogyrus</taxon>
    </lineage>
</organism>
<keyword evidence="12" id="KW-1185">Reference proteome</keyword>
<feature type="transmembrane region" description="Helical" evidence="9">
    <location>
        <begin position="105"/>
        <end position="123"/>
    </location>
</feature>
<dbReference type="PRINTS" id="PR01262">
    <property type="entry name" value="INNEXIN"/>
</dbReference>
<evidence type="ECO:0000256" key="5">
    <source>
        <dbReference type="ARBA" id="ARBA00022989"/>
    </source>
</evidence>
<evidence type="ECO:0000256" key="8">
    <source>
        <dbReference type="ARBA" id="ARBA00023303"/>
    </source>
</evidence>
<feature type="region of interest" description="Disordered" evidence="10">
    <location>
        <begin position="750"/>
        <end position="778"/>
    </location>
</feature>
<keyword evidence="2 9" id="KW-0813">Transport</keyword>
<dbReference type="AlphaFoldDB" id="A0ABD2Q4M9"/>
<dbReference type="GO" id="GO:0005921">
    <property type="term" value="C:gap junction"/>
    <property type="evidence" value="ECO:0007669"/>
    <property type="project" value="UniProtKB-UniRule"/>
</dbReference>
<evidence type="ECO:0000313" key="11">
    <source>
        <dbReference type="EMBL" id="KAL3314554.1"/>
    </source>
</evidence>